<feature type="transmembrane region" description="Helical" evidence="2">
    <location>
        <begin position="43"/>
        <end position="61"/>
    </location>
</feature>
<name>A0AAW9Q6Y3_9CYAN</name>
<organism evidence="3 4">
    <name type="scientific">Tumidithrix elongata BACA0141</name>
    <dbReference type="NCBI Taxonomy" id="2716417"/>
    <lineage>
        <taxon>Bacteria</taxon>
        <taxon>Bacillati</taxon>
        <taxon>Cyanobacteriota</taxon>
        <taxon>Cyanophyceae</taxon>
        <taxon>Pseudanabaenales</taxon>
        <taxon>Pseudanabaenaceae</taxon>
        <taxon>Tumidithrix</taxon>
        <taxon>Tumidithrix elongata</taxon>
    </lineage>
</organism>
<dbReference type="EMBL" id="JAZBJZ010000120">
    <property type="protein sequence ID" value="MEE3719245.1"/>
    <property type="molecule type" value="Genomic_DNA"/>
</dbReference>
<keyword evidence="2" id="KW-1133">Transmembrane helix</keyword>
<dbReference type="RefSeq" id="WP_330485682.1">
    <property type="nucleotide sequence ID" value="NZ_JAZBJZ010000120.1"/>
</dbReference>
<accession>A0AAW9Q6Y3</accession>
<dbReference type="PANTHER" id="PTHR47485:SF1">
    <property type="entry name" value="THYLAKOID LUMENAL 17.4 KDA PROTEIN, CHLOROPLASTIC"/>
    <property type="match status" value="1"/>
</dbReference>
<keyword evidence="1" id="KW-0677">Repeat</keyword>
<keyword evidence="2" id="KW-0472">Membrane</keyword>
<dbReference type="PANTHER" id="PTHR47485">
    <property type="entry name" value="THYLAKOID LUMENAL 17.4 KDA PROTEIN, CHLOROPLASTIC"/>
    <property type="match status" value="1"/>
</dbReference>
<evidence type="ECO:0000313" key="4">
    <source>
        <dbReference type="Proteomes" id="UP001333818"/>
    </source>
</evidence>
<evidence type="ECO:0000256" key="2">
    <source>
        <dbReference type="SAM" id="Phobius"/>
    </source>
</evidence>
<reference evidence="3" key="1">
    <citation type="submission" date="2024-01" db="EMBL/GenBank/DDBJ databases">
        <title>Bank of Algae and Cyanobacteria of the Azores (BACA) strain genomes.</title>
        <authorList>
            <person name="Luz R."/>
            <person name="Cordeiro R."/>
            <person name="Fonseca A."/>
            <person name="Goncalves V."/>
        </authorList>
    </citation>
    <scope>NUCLEOTIDE SEQUENCE</scope>
    <source>
        <strain evidence="3">BACA0141</strain>
    </source>
</reference>
<gene>
    <name evidence="3" type="ORF">V2H45_21095</name>
</gene>
<protein>
    <submittedName>
        <fullName evidence="3">Pentapeptide repeat-containing protein</fullName>
    </submittedName>
</protein>
<dbReference type="Gene3D" id="2.160.20.80">
    <property type="entry name" value="E3 ubiquitin-protein ligase SopA"/>
    <property type="match status" value="1"/>
</dbReference>
<dbReference type="Proteomes" id="UP001333818">
    <property type="component" value="Unassembled WGS sequence"/>
</dbReference>
<sequence>MATYERDTLMSIFSLLPSLKKANLKISTTHEPSPKQRRLLGNWIWIVVIVVVIVAGRFLLFEVDGNPFQLPMKAYDWTGFGESYDRDVLTVTETATEIPSNKQTTKTTKTTERLQSSKTLWDWMSLLLAPATLASLGFLFQSSQEKAKRDKEESDKRRDVDQQREQALQSYFDQLSVLLVDKQLKKLLPDVNKKSKNEESNAVTEAIAVGDMKKIDADAALDVVKAKTMSLLRAFDQDMPRKASVLSFLGDSGLLIHLDLDLSFSRWEKANLRRADLRRANLIDANLIDADLSFAKLIGANLIDADLSFAKLIGANLNNADLSGTNLNGANLGVANLSSANLSSANLNGVKLSFAKLIGANLSNADLSNANLSNADLSNADLSGANLSNCTKLDIHQIKSAKGLESAIFSADFRAELDKFI</sequence>
<proteinExistence type="predicted"/>
<evidence type="ECO:0000313" key="3">
    <source>
        <dbReference type="EMBL" id="MEE3719245.1"/>
    </source>
</evidence>
<dbReference type="AlphaFoldDB" id="A0AAW9Q6Y3"/>
<comment type="caution">
    <text evidence="3">The sequence shown here is derived from an EMBL/GenBank/DDBJ whole genome shotgun (WGS) entry which is preliminary data.</text>
</comment>
<dbReference type="SUPFAM" id="SSF141571">
    <property type="entry name" value="Pentapeptide repeat-like"/>
    <property type="match status" value="1"/>
</dbReference>
<keyword evidence="2" id="KW-0812">Transmembrane</keyword>
<dbReference type="Pfam" id="PF00805">
    <property type="entry name" value="Pentapeptide"/>
    <property type="match status" value="2"/>
</dbReference>
<evidence type="ECO:0000256" key="1">
    <source>
        <dbReference type="ARBA" id="ARBA00022737"/>
    </source>
</evidence>
<dbReference type="InterPro" id="IPR001646">
    <property type="entry name" value="5peptide_repeat"/>
</dbReference>
<keyword evidence="4" id="KW-1185">Reference proteome</keyword>